<keyword evidence="3" id="KW-0808">Transferase</keyword>
<evidence type="ECO:0000259" key="2">
    <source>
        <dbReference type="Pfam" id="PF02896"/>
    </source>
</evidence>
<dbReference type="InterPro" id="IPR015813">
    <property type="entry name" value="Pyrv/PenolPyrv_kinase-like_dom"/>
</dbReference>
<name>A0A3S4I1Y5_SALET</name>
<keyword evidence="3" id="KW-0670">Pyruvate</keyword>
<gene>
    <name evidence="3" type="primary">ptsI_3</name>
    <name evidence="3" type="ORF">NCTC6754_04270</name>
</gene>
<dbReference type="InterPro" id="IPR050499">
    <property type="entry name" value="PEP-utilizing_PTS_enzyme"/>
</dbReference>
<sequence>MDIGGDKELPYMNFPKEENPFLGWRAVRIAMDRKEILRDQVSRDSACLRFR</sequence>
<keyword evidence="1" id="KW-0479">Metal-binding</keyword>
<dbReference type="InterPro" id="IPR000121">
    <property type="entry name" value="PEP_util_C"/>
</dbReference>
<dbReference type="Pfam" id="PF02896">
    <property type="entry name" value="PEP-utilizers_C"/>
    <property type="match status" value="1"/>
</dbReference>
<organism evidence="3 4">
    <name type="scientific">Salmonella enterica I</name>
    <dbReference type="NCBI Taxonomy" id="59201"/>
    <lineage>
        <taxon>Bacteria</taxon>
        <taxon>Pseudomonadati</taxon>
        <taxon>Pseudomonadota</taxon>
        <taxon>Gammaproteobacteria</taxon>
        <taxon>Enterobacterales</taxon>
        <taxon>Enterobacteriaceae</taxon>
        <taxon>Salmonella</taxon>
    </lineage>
</organism>
<evidence type="ECO:0000313" key="3">
    <source>
        <dbReference type="EMBL" id="VEB56263.1"/>
    </source>
</evidence>
<dbReference type="SUPFAM" id="SSF51621">
    <property type="entry name" value="Phosphoenolpyruvate/pyruvate domain"/>
    <property type="match status" value="1"/>
</dbReference>
<dbReference type="GO" id="GO:0008965">
    <property type="term" value="F:phosphoenolpyruvate-protein phosphotransferase activity"/>
    <property type="evidence" value="ECO:0007669"/>
    <property type="project" value="UniProtKB-EC"/>
</dbReference>
<dbReference type="Gene3D" id="3.20.20.60">
    <property type="entry name" value="Phosphoenolpyruvate-binding domains"/>
    <property type="match status" value="1"/>
</dbReference>
<reference evidence="3 4" key="1">
    <citation type="submission" date="2018-12" db="EMBL/GenBank/DDBJ databases">
        <authorList>
            <consortium name="Pathogen Informatics"/>
        </authorList>
    </citation>
    <scope>NUCLEOTIDE SEQUENCE [LARGE SCALE GENOMIC DNA]</scope>
    <source>
        <strain evidence="3 4">NCTC6754</strain>
    </source>
</reference>
<dbReference type="InterPro" id="IPR040442">
    <property type="entry name" value="Pyrv_kinase-like_dom_sf"/>
</dbReference>
<dbReference type="EC" id="2.7.3.9" evidence="3"/>
<dbReference type="PANTHER" id="PTHR46244:SF6">
    <property type="entry name" value="PHOSPHOENOLPYRUVATE-PROTEIN PHOSPHOTRANSFERASE"/>
    <property type="match status" value="1"/>
</dbReference>
<dbReference type="GO" id="GO:0046872">
    <property type="term" value="F:metal ion binding"/>
    <property type="evidence" value="ECO:0007669"/>
    <property type="project" value="UniProtKB-KW"/>
</dbReference>
<evidence type="ECO:0000313" key="4">
    <source>
        <dbReference type="Proteomes" id="UP000269208"/>
    </source>
</evidence>
<protein>
    <submittedName>
        <fullName evidence="3">Phosphoenolpyruvate-protein phosphotransferase</fullName>
        <ecNumber evidence="3">2.7.3.9</ecNumber>
    </submittedName>
</protein>
<dbReference type="Proteomes" id="UP000269208">
    <property type="component" value="Chromosome"/>
</dbReference>
<dbReference type="PANTHER" id="PTHR46244">
    <property type="entry name" value="PHOSPHOENOLPYRUVATE-PROTEIN PHOSPHOTRANSFERASE"/>
    <property type="match status" value="1"/>
</dbReference>
<accession>A0A3S4I1Y5</accession>
<dbReference type="AlphaFoldDB" id="A0A3S4I1Y5"/>
<dbReference type="EMBL" id="LR134190">
    <property type="protein sequence ID" value="VEB56263.1"/>
    <property type="molecule type" value="Genomic_DNA"/>
</dbReference>
<evidence type="ECO:0000256" key="1">
    <source>
        <dbReference type="ARBA" id="ARBA00022723"/>
    </source>
</evidence>
<proteinExistence type="predicted"/>
<feature type="domain" description="PEP-utilising enzyme C-terminal" evidence="2">
    <location>
        <begin position="1"/>
        <end position="41"/>
    </location>
</feature>